<dbReference type="Gene3D" id="1.10.10.10">
    <property type="entry name" value="Winged helix-like DNA-binding domain superfamily/Winged helix DNA-binding domain"/>
    <property type="match status" value="1"/>
</dbReference>
<sequence>MVSPELNMYIDRIEETAYYEEKLVLAVRGFVDLFPFMGAILCNYSTLSQMGEGLWSILDQELCSIRDIRVDMRNMPLIQQAIHEQRAVLLDSEAIRQFPPHLVYGAPYALILPISYGPNVLGYAGISWHQDGCSGINHQLVQSLSAYCSMLGKVLATDSLRPKTVKLSRREVEVMQRMSWGESVKEMANWMGISEFTVQDYIKSALKKLGVQNRAQGVADAIRQRIIC</sequence>
<keyword evidence="3" id="KW-0804">Transcription</keyword>
<dbReference type="InterPro" id="IPR000792">
    <property type="entry name" value="Tscrpt_reg_LuxR_C"/>
</dbReference>
<evidence type="ECO:0000313" key="6">
    <source>
        <dbReference type="Proteomes" id="UP000197781"/>
    </source>
</evidence>
<accession>A0A220MDH0</accession>
<dbReference type="KEGG" id="bfm:BP422_03245"/>
<gene>
    <name evidence="5" type="ORF">BP422_03245</name>
</gene>
<dbReference type="EMBL" id="CP018145">
    <property type="protein sequence ID" value="ASJ52650.1"/>
    <property type="molecule type" value="Genomic_DNA"/>
</dbReference>
<proteinExistence type="predicted"/>
<dbReference type="GO" id="GO:0006355">
    <property type="term" value="P:regulation of DNA-templated transcription"/>
    <property type="evidence" value="ECO:0007669"/>
    <property type="project" value="InterPro"/>
</dbReference>
<dbReference type="PRINTS" id="PR00038">
    <property type="entry name" value="HTHLUXR"/>
</dbReference>
<dbReference type="InterPro" id="IPR016032">
    <property type="entry name" value="Sig_transdc_resp-reg_C-effctor"/>
</dbReference>
<feature type="domain" description="HTH luxR-type" evidence="4">
    <location>
        <begin position="160"/>
        <end position="225"/>
    </location>
</feature>
<evidence type="ECO:0000256" key="1">
    <source>
        <dbReference type="ARBA" id="ARBA00023015"/>
    </source>
</evidence>
<dbReference type="InterPro" id="IPR036388">
    <property type="entry name" value="WH-like_DNA-bd_sf"/>
</dbReference>
<dbReference type="Proteomes" id="UP000197781">
    <property type="component" value="Chromosome"/>
</dbReference>
<name>A0A220MDH0_9BACL</name>
<reference evidence="5 6" key="1">
    <citation type="submission" date="2016-11" db="EMBL/GenBank/DDBJ databases">
        <authorList>
            <person name="Jaros S."/>
            <person name="Januszkiewicz K."/>
            <person name="Wedrychowicz H."/>
        </authorList>
    </citation>
    <scope>NUCLEOTIDE SEQUENCE [LARGE SCALE GENOMIC DNA]</scope>
    <source>
        <strain evidence="5 6">NF2</strain>
    </source>
</reference>
<organism evidence="5 6">
    <name type="scientific">Brevibacillus formosus</name>
    <dbReference type="NCBI Taxonomy" id="54913"/>
    <lineage>
        <taxon>Bacteria</taxon>
        <taxon>Bacillati</taxon>
        <taxon>Bacillota</taxon>
        <taxon>Bacilli</taxon>
        <taxon>Bacillales</taxon>
        <taxon>Paenibacillaceae</taxon>
        <taxon>Brevibacillus</taxon>
    </lineage>
</organism>
<dbReference type="SUPFAM" id="SSF46894">
    <property type="entry name" value="C-terminal effector domain of the bipartite response regulators"/>
    <property type="match status" value="1"/>
</dbReference>
<dbReference type="RefSeq" id="WP_088906541.1">
    <property type="nucleotide sequence ID" value="NZ_CP018145.1"/>
</dbReference>
<dbReference type="GO" id="GO:0003677">
    <property type="term" value="F:DNA binding"/>
    <property type="evidence" value="ECO:0007669"/>
    <property type="project" value="UniProtKB-KW"/>
</dbReference>
<evidence type="ECO:0000256" key="2">
    <source>
        <dbReference type="ARBA" id="ARBA00023125"/>
    </source>
</evidence>
<dbReference type="SMART" id="SM00421">
    <property type="entry name" value="HTH_LUXR"/>
    <property type="match status" value="1"/>
</dbReference>
<keyword evidence="1" id="KW-0805">Transcription regulation</keyword>
<dbReference type="Pfam" id="PF00196">
    <property type="entry name" value="GerE"/>
    <property type="match status" value="1"/>
</dbReference>
<dbReference type="PROSITE" id="PS50043">
    <property type="entry name" value="HTH_LUXR_2"/>
    <property type="match status" value="1"/>
</dbReference>
<evidence type="ECO:0000259" key="4">
    <source>
        <dbReference type="PROSITE" id="PS50043"/>
    </source>
</evidence>
<evidence type="ECO:0000256" key="3">
    <source>
        <dbReference type="ARBA" id="ARBA00023163"/>
    </source>
</evidence>
<dbReference type="PANTHER" id="PTHR44688:SF16">
    <property type="entry name" value="DNA-BINDING TRANSCRIPTIONAL ACTIVATOR DEVR_DOSR"/>
    <property type="match status" value="1"/>
</dbReference>
<dbReference type="AlphaFoldDB" id="A0A220MDH0"/>
<protein>
    <submittedName>
        <fullName evidence="5">Helix-turn-helix transcriptional regulator</fullName>
    </submittedName>
</protein>
<dbReference type="PANTHER" id="PTHR44688">
    <property type="entry name" value="DNA-BINDING TRANSCRIPTIONAL ACTIVATOR DEVR_DOSR"/>
    <property type="match status" value="1"/>
</dbReference>
<evidence type="ECO:0000313" key="5">
    <source>
        <dbReference type="EMBL" id="ASJ52650.1"/>
    </source>
</evidence>
<keyword evidence="2" id="KW-0238">DNA-binding</keyword>
<dbReference type="CDD" id="cd06170">
    <property type="entry name" value="LuxR_C_like"/>
    <property type="match status" value="1"/>
</dbReference>